<feature type="region of interest" description="Disordered" evidence="1">
    <location>
        <begin position="1"/>
        <end position="21"/>
    </location>
</feature>
<dbReference type="EMBL" id="JACSDZ010000009">
    <property type="protein sequence ID" value="KAF7395682.1"/>
    <property type="molecule type" value="Genomic_DNA"/>
</dbReference>
<dbReference type="Proteomes" id="UP000617340">
    <property type="component" value="Unassembled WGS sequence"/>
</dbReference>
<proteinExistence type="predicted"/>
<evidence type="ECO:0000313" key="3">
    <source>
        <dbReference type="Proteomes" id="UP000617340"/>
    </source>
</evidence>
<feature type="compositionally biased region" description="Acidic residues" evidence="1">
    <location>
        <begin position="95"/>
        <end position="108"/>
    </location>
</feature>
<dbReference type="AlphaFoldDB" id="A0A834JXX5"/>
<organism evidence="2 3">
    <name type="scientific">Vespula germanica</name>
    <name type="common">German yellow jacket</name>
    <name type="synonym">Paravespula germanica</name>
    <dbReference type="NCBI Taxonomy" id="30212"/>
    <lineage>
        <taxon>Eukaryota</taxon>
        <taxon>Metazoa</taxon>
        <taxon>Ecdysozoa</taxon>
        <taxon>Arthropoda</taxon>
        <taxon>Hexapoda</taxon>
        <taxon>Insecta</taxon>
        <taxon>Pterygota</taxon>
        <taxon>Neoptera</taxon>
        <taxon>Endopterygota</taxon>
        <taxon>Hymenoptera</taxon>
        <taxon>Apocrita</taxon>
        <taxon>Aculeata</taxon>
        <taxon>Vespoidea</taxon>
        <taxon>Vespidae</taxon>
        <taxon>Vespinae</taxon>
        <taxon>Vespula</taxon>
    </lineage>
</organism>
<sequence>MEIVDEVESGTAIGSRINPLDGIETGRRRRETVFSLFSKRRKTSADRTNSFFRRTCSVVERDKAKKYVGIEGAGTTKEEGGRRQGRWGGRVETGSNDDDDDDDDDDEEIARGGADAVAAGGDGGLGHEGLGSVEGSVGAGWQDGRRGRR</sequence>
<feature type="compositionally biased region" description="Low complexity" evidence="1">
    <location>
        <begin position="130"/>
        <end position="140"/>
    </location>
</feature>
<reference evidence="2" key="1">
    <citation type="journal article" date="2020" name="G3 (Bethesda)">
        <title>High-Quality Assemblies for Three Invasive Social Wasps from the &lt;i&gt;Vespula&lt;/i&gt; Genus.</title>
        <authorList>
            <person name="Harrop T.W.R."/>
            <person name="Guhlin J."/>
            <person name="McLaughlin G.M."/>
            <person name="Permina E."/>
            <person name="Stockwell P."/>
            <person name="Gilligan J."/>
            <person name="Le Lec M.F."/>
            <person name="Gruber M.A.M."/>
            <person name="Quinn O."/>
            <person name="Lovegrove M."/>
            <person name="Duncan E.J."/>
            <person name="Remnant E.J."/>
            <person name="Van Eeckhoven J."/>
            <person name="Graham B."/>
            <person name="Knapp R.A."/>
            <person name="Langford K.W."/>
            <person name="Kronenberg Z."/>
            <person name="Press M.O."/>
            <person name="Eacker S.M."/>
            <person name="Wilson-Rankin E.E."/>
            <person name="Purcell J."/>
            <person name="Lester P.J."/>
            <person name="Dearden P.K."/>
        </authorList>
    </citation>
    <scope>NUCLEOTIDE SEQUENCE</scope>
    <source>
        <strain evidence="2">Linc-1</strain>
    </source>
</reference>
<feature type="compositionally biased region" description="Gly residues" evidence="1">
    <location>
        <begin position="120"/>
        <end position="129"/>
    </location>
</feature>
<feature type="region of interest" description="Disordered" evidence="1">
    <location>
        <begin position="70"/>
        <end position="149"/>
    </location>
</feature>
<accession>A0A834JXX5</accession>
<protein>
    <submittedName>
        <fullName evidence="2">Uncharacterized protein</fullName>
    </submittedName>
</protein>
<gene>
    <name evidence="2" type="ORF">HZH68_009732</name>
</gene>
<evidence type="ECO:0000256" key="1">
    <source>
        <dbReference type="SAM" id="MobiDB-lite"/>
    </source>
</evidence>
<comment type="caution">
    <text evidence="2">The sequence shown here is derived from an EMBL/GenBank/DDBJ whole genome shotgun (WGS) entry which is preliminary data.</text>
</comment>
<evidence type="ECO:0000313" key="2">
    <source>
        <dbReference type="EMBL" id="KAF7395682.1"/>
    </source>
</evidence>
<keyword evidence="3" id="KW-1185">Reference proteome</keyword>
<name>A0A834JXX5_VESGE</name>